<accession>A0ABU6R453</accession>
<gene>
    <name evidence="1" type="ORF">PIB30_009590</name>
</gene>
<evidence type="ECO:0000313" key="1">
    <source>
        <dbReference type="EMBL" id="MED6119191.1"/>
    </source>
</evidence>
<dbReference type="Proteomes" id="UP001341840">
    <property type="component" value="Unassembled WGS sequence"/>
</dbReference>
<name>A0ABU6R453_9FABA</name>
<comment type="caution">
    <text evidence="1">The sequence shown here is derived from an EMBL/GenBank/DDBJ whole genome shotgun (WGS) entry which is preliminary data.</text>
</comment>
<reference evidence="1 2" key="1">
    <citation type="journal article" date="2023" name="Plants (Basel)">
        <title>Bridging the Gap: Combining Genomics and Transcriptomics Approaches to Understand Stylosanthes scabra, an Orphan Legume from the Brazilian Caatinga.</title>
        <authorList>
            <person name="Ferreira-Neto J.R.C."/>
            <person name="da Silva M.D."/>
            <person name="Binneck E."/>
            <person name="de Melo N.F."/>
            <person name="da Silva R.H."/>
            <person name="de Melo A.L.T.M."/>
            <person name="Pandolfi V."/>
            <person name="Bustamante F.O."/>
            <person name="Brasileiro-Vidal A.C."/>
            <person name="Benko-Iseppon A.M."/>
        </authorList>
    </citation>
    <scope>NUCLEOTIDE SEQUENCE [LARGE SCALE GENOMIC DNA]</scope>
    <source>
        <tissue evidence="1">Leaves</tissue>
    </source>
</reference>
<feature type="non-terminal residue" evidence="1">
    <location>
        <position position="1"/>
    </location>
</feature>
<protein>
    <submittedName>
        <fullName evidence="1">Uncharacterized protein</fullName>
    </submittedName>
</protein>
<evidence type="ECO:0000313" key="2">
    <source>
        <dbReference type="Proteomes" id="UP001341840"/>
    </source>
</evidence>
<sequence>FLCDLSTNRATWMLSLSYETLSVAPIDLKTSHPTHFHIFFTPPFVLHLIDLSPNLCTTAASYNAHCLCPLDSLPLAKPPSRPQAAIVHRRLYIDSELHRTGSADPALPHSAF</sequence>
<proteinExistence type="predicted"/>
<keyword evidence="2" id="KW-1185">Reference proteome</keyword>
<organism evidence="1 2">
    <name type="scientific">Stylosanthes scabra</name>
    <dbReference type="NCBI Taxonomy" id="79078"/>
    <lineage>
        <taxon>Eukaryota</taxon>
        <taxon>Viridiplantae</taxon>
        <taxon>Streptophyta</taxon>
        <taxon>Embryophyta</taxon>
        <taxon>Tracheophyta</taxon>
        <taxon>Spermatophyta</taxon>
        <taxon>Magnoliopsida</taxon>
        <taxon>eudicotyledons</taxon>
        <taxon>Gunneridae</taxon>
        <taxon>Pentapetalae</taxon>
        <taxon>rosids</taxon>
        <taxon>fabids</taxon>
        <taxon>Fabales</taxon>
        <taxon>Fabaceae</taxon>
        <taxon>Papilionoideae</taxon>
        <taxon>50 kb inversion clade</taxon>
        <taxon>dalbergioids sensu lato</taxon>
        <taxon>Dalbergieae</taxon>
        <taxon>Pterocarpus clade</taxon>
        <taxon>Stylosanthes</taxon>
    </lineage>
</organism>
<dbReference type="EMBL" id="JASCZI010030230">
    <property type="protein sequence ID" value="MED6119191.1"/>
    <property type="molecule type" value="Genomic_DNA"/>
</dbReference>